<organism evidence="1 2">
    <name type="scientific">Brachionus plicatilis</name>
    <name type="common">Marine rotifer</name>
    <name type="synonym">Brachionus muelleri</name>
    <dbReference type="NCBI Taxonomy" id="10195"/>
    <lineage>
        <taxon>Eukaryota</taxon>
        <taxon>Metazoa</taxon>
        <taxon>Spiralia</taxon>
        <taxon>Gnathifera</taxon>
        <taxon>Rotifera</taxon>
        <taxon>Eurotatoria</taxon>
        <taxon>Monogononta</taxon>
        <taxon>Pseudotrocha</taxon>
        <taxon>Ploima</taxon>
        <taxon>Brachionidae</taxon>
        <taxon>Brachionus</taxon>
    </lineage>
</organism>
<comment type="caution">
    <text evidence="1">The sequence shown here is derived from an EMBL/GenBank/DDBJ whole genome shotgun (WGS) entry which is preliminary data.</text>
</comment>
<evidence type="ECO:0000313" key="1">
    <source>
        <dbReference type="EMBL" id="RNA23167.1"/>
    </source>
</evidence>
<dbReference type="AlphaFoldDB" id="A0A3M7RID2"/>
<dbReference type="EMBL" id="REGN01003341">
    <property type="protein sequence ID" value="RNA23167.1"/>
    <property type="molecule type" value="Genomic_DNA"/>
</dbReference>
<sequence>MNRSTSFEKPFFEIMKIFCNCRGKYNHKFMLLNDMSNFLRQIFIKSQKSNLFYPICLMPNRSKKHLWEEEDFSFFSLIKPQSIKKNYIKRRNVHGDIIKESGCYISQLVSNSTKHFTSTTTIYGSDNMKTQKLAIFPGFLKISQKVTILKGEDV</sequence>
<name>A0A3M7RID2_BRAPC</name>
<gene>
    <name evidence="1" type="ORF">BpHYR1_005585</name>
</gene>
<protein>
    <submittedName>
        <fullName evidence="1">Uncharacterized protein</fullName>
    </submittedName>
</protein>
<accession>A0A3M7RID2</accession>
<dbReference type="Proteomes" id="UP000276133">
    <property type="component" value="Unassembled WGS sequence"/>
</dbReference>
<keyword evidence="2" id="KW-1185">Reference proteome</keyword>
<reference evidence="1 2" key="1">
    <citation type="journal article" date="2018" name="Sci. Rep.">
        <title>Genomic signatures of local adaptation to the degree of environmental predictability in rotifers.</title>
        <authorList>
            <person name="Franch-Gras L."/>
            <person name="Hahn C."/>
            <person name="Garcia-Roger E.M."/>
            <person name="Carmona M.J."/>
            <person name="Serra M."/>
            <person name="Gomez A."/>
        </authorList>
    </citation>
    <scope>NUCLEOTIDE SEQUENCE [LARGE SCALE GENOMIC DNA]</scope>
    <source>
        <strain evidence="1">HYR1</strain>
    </source>
</reference>
<evidence type="ECO:0000313" key="2">
    <source>
        <dbReference type="Proteomes" id="UP000276133"/>
    </source>
</evidence>
<proteinExistence type="predicted"/>